<feature type="repeat" description="TPR" evidence="1">
    <location>
        <begin position="105"/>
        <end position="138"/>
    </location>
</feature>
<evidence type="ECO:0000256" key="1">
    <source>
        <dbReference type="PROSITE-ProRule" id="PRU00339"/>
    </source>
</evidence>
<dbReference type="KEGG" id="pter:C2L65_11490"/>
<protein>
    <submittedName>
        <fullName evidence="2">Tetratricopeptide repeat protein</fullName>
    </submittedName>
</protein>
<dbReference type="RefSeq" id="WP_052427011.1">
    <property type="nucleotide sequence ID" value="NZ_CP026111.1"/>
</dbReference>
<feature type="repeat" description="TPR" evidence="1">
    <location>
        <begin position="173"/>
        <end position="206"/>
    </location>
</feature>
<dbReference type="Pfam" id="PF13176">
    <property type="entry name" value="TPR_7"/>
    <property type="match status" value="1"/>
</dbReference>
<dbReference type="PROSITE" id="PS50005">
    <property type="entry name" value="TPR"/>
    <property type="match status" value="4"/>
</dbReference>
<dbReference type="Proteomes" id="UP000243502">
    <property type="component" value="Chromosome 1"/>
</dbReference>
<dbReference type="InterPro" id="IPR011990">
    <property type="entry name" value="TPR-like_helical_dom_sf"/>
</dbReference>
<dbReference type="AlphaFoldDB" id="A0A2I8EKP4"/>
<dbReference type="SUPFAM" id="SSF53756">
    <property type="entry name" value="UDP-Glycosyltransferase/glycogen phosphorylase"/>
    <property type="match status" value="1"/>
</dbReference>
<dbReference type="InterPro" id="IPR019734">
    <property type="entry name" value="TPR_rpt"/>
</dbReference>
<name>A0A2I8EKP4_9BURK</name>
<dbReference type="PANTHER" id="PTHR44809">
    <property type="match status" value="1"/>
</dbReference>
<dbReference type="EMBL" id="CP026111">
    <property type="protein sequence ID" value="AUT60155.1"/>
    <property type="molecule type" value="Genomic_DNA"/>
</dbReference>
<evidence type="ECO:0000313" key="2">
    <source>
        <dbReference type="EMBL" id="AUT60155.1"/>
    </source>
</evidence>
<dbReference type="PROSITE" id="PS50293">
    <property type="entry name" value="TPR_REGION"/>
    <property type="match status" value="1"/>
</dbReference>
<dbReference type="Gene3D" id="1.25.40.10">
    <property type="entry name" value="Tetratricopeptide repeat domain"/>
    <property type="match status" value="4"/>
</dbReference>
<dbReference type="OrthoDB" id="9814129at2"/>
<gene>
    <name evidence="2" type="ORF">C2L65_11490</name>
</gene>
<dbReference type="Pfam" id="PF13424">
    <property type="entry name" value="TPR_12"/>
    <property type="match status" value="1"/>
</dbReference>
<dbReference type="Pfam" id="PF13432">
    <property type="entry name" value="TPR_16"/>
    <property type="match status" value="2"/>
</dbReference>
<dbReference type="SUPFAM" id="SSF48452">
    <property type="entry name" value="TPR-like"/>
    <property type="match status" value="1"/>
</dbReference>
<evidence type="ECO:0000313" key="3">
    <source>
        <dbReference type="Proteomes" id="UP000243502"/>
    </source>
</evidence>
<dbReference type="InterPro" id="IPR052943">
    <property type="entry name" value="TMTC_O-mannosyl-trnsfr"/>
</dbReference>
<organism evidence="2 3">
    <name type="scientific">Paraburkholderia terrae</name>
    <dbReference type="NCBI Taxonomy" id="311230"/>
    <lineage>
        <taxon>Bacteria</taxon>
        <taxon>Pseudomonadati</taxon>
        <taxon>Pseudomonadota</taxon>
        <taxon>Betaproteobacteria</taxon>
        <taxon>Burkholderiales</taxon>
        <taxon>Burkholderiaceae</taxon>
        <taxon>Paraburkholderia</taxon>
    </lineage>
</organism>
<sequence length="556" mass="61926">MSSQLPTFEAALEAHHAGRYDEAERGYRETLESNPHAPDALRLLGVVLSVRGMWIEAEALLHRSIALREDPLCLGNLAELLLKRNRTQEAYAICHRALDIDPDCAFAHFQLAAILHEDLRVEEAEAAYRRAIEVEPQFLAAHNNLGNLLASVGRLDEAVVTLRVALELDGNYIHALYNLGMALLRSARPVESEAVFRRALAVQPDHRDALHNLGTALKLQGRYDEAEAAYRQTLALAPDFADARWNLGVLLLTQGRLEEGWPHAEARLAQRRKPDAAPPPEGTRQWLGESLEGKSLVLWHEQGYGDCVQFARYAPFLKRLGVRHLTLMCPAPLKPLMDTIGGVNEIRTHTAGLPPHDYWAYPLSLPLRFGTTLSTIPAALPYLHALPERIERWRAHLSVGSGLKVGLVWKGFAENQHDATRSVPGLAPLAPLWTVPGVTFFSLQKGQGETDATAPPANQPIVHLGSTIEDFADTAAIITQLDLLITVDTAAAHIAGALGKPCWLMLPHDWTDWRWLLERDDSPWYPGVMRLFRQSDARNWREVAERIADALRQGRK</sequence>
<keyword evidence="1" id="KW-0802">TPR repeat</keyword>
<accession>A0A2I8EKP4</accession>
<dbReference type="PANTHER" id="PTHR44809:SF1">
    <property type="entry name" value="PROTEIN O-MANNOSYL-TRANSFERASE TMTC1"/>
    <property type="match status" value="1"/>
</dbReference>
<proteinExistence type="predicted"/>
<dbReference type="SMART" id="SM00028">
    <property type="entry name" value="TPR"/>
    <property type="match status" value="7"/>
</dbReference>
<dbReference type="Gene3D" id="3.40.50.2000">
    <property type="entry name" value="Glycogen Phosphorylase B"/>
    <property type="match status" value="1"/>
</dbReference>
<feature type="repeat" description="TPR" evidence="1">
    <location>
        <begin position="207"/>
        <end position="240"/>
    </location>
</feature>
<reference evidence="2 3" key="1">
    <citation type="submission" date="2018-01" db="EMBL/GenBank/DDBJ databases">
        <title>Species boundaries and ecological features among Paraburkholderia terrae DSMZ17804T, P. hospita DSMZ17164T and P. caribensis DSMZ13236T.</title>
        <authorList>
            <person name="Pratama A.A."/>
        </authorList>
    </citation>
    <scope>NUCLEOTIDE SEQUENCE [LARGE SCALE GENOMIC DNA]</scope>
    <source>
        <strain evidence="2 3">DSM 17804</strain>
    </source>
</reference>
<feature type="repeat" description="TPR" evidence="1">
    <location>
        <begin position="139"/>
        <end position="172"/>
    </location>
</feature>